<dbReference type="Gene3D" id="3.30.70.1050">
    <property type="entry name" value="Trigger factor ribosome-binding domain"/>
    <property type="match status" value="1"/>
</dbReference>
<feature type="compositionally biased region" description="Basic and acidic residues" evidence="15">
    <location>
        <begin position="464"/>
        <end position="478"/>
    </location>
</feature>
<comment type="domain">
    <text evidence="12">Consists of 3 domains; the N-terminus binds the ribosome, the middle domain has PPIase activity, while the C-terminus has intrinsic chaperone activity on its own.</text>
</comment>
<dbReference type="InterPro" id="IPR005215">
    <property type="entry name" value="Trig_fac"/>
</dbReference>
<dbReference type="GO" id="GO:0003755">
    <property type="term" value="F:peptidyl-prolyl cis-trans isomerase activity"/>
    <property type="evidence" value="ECO:0007669"/>
    <property type="project" value="UniProtKB-UniRule"/>
</dbReference>
<dbReference type="InterPro" id="IPR027304">
    <property type="entry name" value="Trigger_fact/SurA_dom_sf"/>
</dbReference>
<evidence type="ECO:0000256" key="13">
    <source>
        <dbReference type="PROSITE-ProRule" id="PRU00277"/>
    </source>
</evidence>
<dbReference type="GO" id="GO:0044183">
    <property type="term" value="F:protein folding chaperone"/>
    <property type="evidence" value="ECO:0007669"/>
    <property type="project" value="TreeGrafter"/>
</dbReference>
<keyword evidence="8 12" id="KW-0143">Chaperone</keyword>
<dbReference type="InterPro" id="IPR008880">
    <property type="entry name" value="Trigger_fac_C"/>
</dbReference>
<dbReference type="InterPro" id="IPR037041">
    <property type="entry name" value="Trigger_fac_C_sf"/>
</dbReference>
<reference evidence="18" key="2">
    <citation type="submission" date="2012-01" db="EMBL/GenBank/DDBJ databases">
        <title>Noncontiguous Finished sequence of chromosome of Saccharomonospora glauca K62.</title>
        <authorList>
            <consortium name="US DOE Joint Genome Institute"/>
            <person name="Lucas S."/>
            <person name="Han J."/>
            <person name="Lapidus A."/>
            <person name="Cheng J.-F."/>
            <person name="Goodwin L."/>
            <person name="Pitluck S."/>
            <person name="Peters L."/>
            <person name="Mikhailova N."/>
            <person name="Held B."/>
            <person name="Detter J.C."/>
            <person name="Han C."/>
            <person name="Tapia R."/>
            <person name="Land M."/>
            <person name="Hauser L."/>
            <person name="Kyrpides N."/>
            <person name="Ivanova N."/>
            <person name="Pagani I."/>
            <person name="Brambilla E.-M."/>
            <person name="Klenk H.-P."/>
            <person name="Woyke T."/>
        </authorList>
    </citation>
    <scope>NUCLEOTIDE SEQUENCE [LARGE SCALE GENOMIC DNA]</scope>
    <source>
        <strain evidence="18">K62</strain>
    </source>
</reference>
<evidence type="ECO:0000313" key="18">
    <source>
        <dbReference type="Proteomes" id="UP000005087"/>
    </source>
</evidence>
<evidence type="ECO:0000256" key="3">
    <source>
        <dbReference type="ARBA" id="ARBA00013194"/>
    </source>
</evidence>
<comment type="similarity">
    <text evidence="2 12 14">Belongs to the FKBP-type PPIase family. Tig subfamily.</text>
</comment>
<evidence type="ECO:0000256" key="10">
    <source>
        <dbReference type="ARBA" id="ARBA00023306"/>
    </source>
</evidence>
<evidence type="ECO:0000256" key="12">
    <source>
        <dbReference type="HAMAP-Rule" id="MF_00303"/>
    </source>
</evidence>
<dbReference type="EC" id="5.2.1.8" evidence="3 12"/>
<dbReference type="Pfam" id="PF00254">
    <property type="entry name" value="FKBP_C"/>
    <property type="match status" value="1"/>
</dbReference>
<evidence type="ECO:0000256" key="14">
    <source>
        <dbReference type="RuleBase" id="RU003914"/>
    </source>
</evidence>
<dbReference type="GO" id="GO:0043335">
    <property type="term" value="P:protein unfolding"/>
    <property type="evidence" value="ECO:0007669"/>
    <property type="project" value="TreeGrafter"/>
</dbReference>
<dbReference type="InterPro" id="IPR046357">
    <property type="entry name" value="PPIase_dom_sf"/>
</dbReference>
<keyword evidence="5 12" id="KW-0963">Cytoplasm</keyword>
<organism evidence="17 18">
    <name type="scientific">Saccharomonospora glauca K62</name>
    <dbReference type="NCBI Taxonomy" id="928724"/>
    <lineage>
        <taxon>Bacteria</taxon>
        <taxon>Bacillati</taxon>
        <taxon>Actinomycetota</taxon>
        <taxon>Actinomycetes</taxon>
        <taxon>Pseudonocardiales</taxon>
        <taxon>Pseudonocardiaceae</taxon>
        <taxon>Saccharomonospora</taxon>
    </lineage>
</organism>
<evidence type="ECO:0000256" key="15">
    <source>
        <dbReference type="SAM" id="MobiDB-lite"/>
    </source>
</evidence>
<proteinExistence type="inferred from homology"/>
<feature type="domain" description="PPIase FKBP-type" evidence="16">
    <location>
        <begin position="162"/>
        <end position="215"/>
    </location>
</feature>
<evidence type="ECO:0000256" key="1">
    <source>
        <dbReference type="ARBA" id="ARBA00000971"/>
    </source>
</evidence>
<dbReference type="RefSeq" id="WP_005462822.1">
    <property type="nucleotide sequence ID" value="NZ_CM001484.1"/>
</dbReference>
<evidence type="ECO:0000256" key="8">
    <source>
        <dbReference type="ARBA" id="ARBA00023186"/>
    </source>
</evidence>
<reference evidence="17 18" key="1">
    <citation type="submission" date="2011-09" db="EMBL/GenBank/DDBJ databases">
        <authorList>
            <consortium name="US DOE Joint Genome Institute (JGI-PGF)"/>
            <person name="Lucas S."/>
            <person name="Han J."/>
            <person name="Lapidus A."/>
            <person name="Cheng J.-F."/>
            <person name="Goodwin L."/>
            <person name="Pitluck S."/>
            <person name="Peters L."/>
            <person name="Land M.L."/>
            <person name="Hauser L."/>
            <person name="Brambilla E."/>
            <person name="Klenk H.-P."/>
            <person name="Woyke T.J."/>
        </authorList>
    </citation>
    <scope>NUCLEOTIDE SEQUENCE [LARGE SCALE GENOMIC DNA]</scope>
    <source>
        <strain evidence="17 18">K62</strain>
    </source>
</reference>
<evidence type="ECO:0000256" key="2">
    <source>
        <dbReference type="ARBA" id="ARBA00005464"/>
    </source>
</evidence>
<dbReference type="InterPro" id="IPR001179">
    <property type="entry name" value="PPIase_FKBP_dom"/>
</dbReference>
<dbReference type="InterPro" id="IPR008881">
    <property type="entry name" value="Trigger_fac_ribosome-bd_bac"/>
</dbReference>
<keyword evidence="9 12" id="KW-0413">Isomerase</keyword>
<comment type="function">
    <text evidence="12">Involved in protein export. Acts as a chaperone by maintaining the newly synthesized protein in an open conformation. Functions as a peptidyl-prolyl cis-trans isomerase.</text>
</comment>
<dbReference type="AlphaFoldDB" id="I1CZZ0"/>
<evidence type="ECO:0000259" key="16">
    <source>
        <dbReference type="PROSITE" id="PS50059"/>
    </source>
</evidence>
<dbReference type="PANTHER" id="PTHR30560:SF3">
    <property type="entry name" value="TRIGGER FACTOR-LIKE PROTEIN TIG, CHLOROPLASTIC"/>
    <property type="match status" value="1"/>
</dbReference>
<evidence type="ECO:0000256" key="11">
    <source>
        <dbReference type="ARBA" id="ARBA00029986"/>
    </source>
</evidence>
<dbReference type="Pfam" id="PF05698">
    <property type="entry name" value="Trigger_C"/>
    <property type="match status" value="1"/>
</dbReference>
<dbReference type="GO" id="GO:0043022">
    <property type="term" value="F:ribosome binding"/>
    <property type="evidence" value="ECO:0007669"/>
    <property type="project" value="TreeGrafter"/>
</dbReference>
<dbReference type="SUPFAM" id="SSF54534">
    <property type="entry name" value="FKBP-like"/>
    <property type="match status" value="1"/>
</dbReference>
<dbReference type="OrthoDB" id="9767721at2"/>
<comment type="catalytic activity">
    <reaction evidence="1 12 13">
        <text>[protein]-peptidylproline (omega=180) = [protein]-peptidylproline (omega=0)</text>
        <dbReference type="Rhea" id="RHEA:16237"/>
        <dbReference type="Rhea" id="RHEA-COMP:10747"/>
        <dbReference type="Rhea" id="RHEA-COMP:10748"/>
        <dbReference type="ChEBI" id="CHEBI:83833"/>
        <dbReference type="ChEBI" id="CHEBI:83834"/>
        <dbReference type="EC" id="5.2.1.8"/>
    </reaction>
</comment>
<dbReference type="eggNOG" id="COG0544">
    <property type="taxonomic scope" value="Bacteria"/>
</dbReference>
<dbReference type="Gene3D" id="1.10.3120.10">
    <property type="entry name" value="Trigger factor, C-terminal domain"/>
    <property type="match status" value="1"/>
</dbReference>
<dbReference type="InterPro" id="IPR036611">
    <property type="entry name" value="Trigger_fac_ribosome-bd_sf"/>
</dbReference>
<protein>
    <recommendedName>
        <fullName evidence="4 12">Trigger factor</fullName>
        <shortName evidence="12">TF</shortName>
        <ecNumber evidence="3 12">5.2.1.8</ecNumber>
    </recommendedName>
    <alternativeName>
        <fullName evidence="11 12">PPIase</fullName>
    </alternativeName>
</protein>
<sequence length="478" mass="52805">MKSTVEQLSPTRVKINVEVPFDELKPNFDRAYRKIAQQVRVPGFRPGKAPARVLESRIGRAPVLEEVVNEAIPAKYLEAVRNGEVRTLGQPEFEVTKLEDREVLEFSAEVDVRPEITLPDLDDITVSVDDVELDDAEVDEQLEQLRARFGTLTGVNRPAENGDFVSIDLSATVDGEEVPDAATTGLSYEIGSGQLVEGIDEAIIGANAGETKTFTTKLVAGEHAGKDAEVTVKVNSIKQRELPEADDEFAQLASEFDTLDELKADLRERLMRMKRVQQGVQARDKVLDELLERVEVPLPEKVLEAEIANRKHDAIHPFDHDEEAFKRSLEEQGGNPEEWENEVRAEAEKAVRTQLLLDALADEHDLSVSDSELTERIIYQAQRFGMNPDEYVRRAQEAGQLGAIYADVRRGKALATVVRQVKVTDSSGETLDLSELFGTEEDDRAADSAQGDETANGEGSTEDGADKASDEAASTPER</sequence>
<keyword evidence="18" id="KW-1185">Reference proteome</keyword>
<dbReference type="GO" id="GO:0051083">
    <property type="term" value="P:'de novo' cotranslational protein folding"/>
    <property type="evidence" value="ECO:0007669"/>
    <property type="project" value="TreeGrafter"/>
</dbReference>
<dbReference type="GO" id="GO:0051301">
    <property type="term" value="P:cell division"/>
    <property type="evidence" value="ECO:0007669"/>
    <property type="project" value="UniProtKB-KW"/>
</dbReference>
<name>I1CZZ0_9PSEU</name>
<dbReference type="SUPFAM" id="SSF109998">
    <property type="entry name" value="Triger factor/SurA peptide-binding domain-like"/>
    <property type="match status" value="1"/>
</dbReference>
<feature type="region of interest" description="Disordered" evidence="15">
    <location>
        <begin position="432"/>
        <end position="478"/>
    </location>
</feature>
<dbReference type="PROSITE" id="PS50059">
    <property type="entry name" value="FKBP_PPIASE"/>
    <property type="match status" value="1"/>
</dbReference>
<keyword evidence="10 12" id="KW-0131">Cell cycle</keyword>
<gene>
    <name evidence="12" type="primary">tig</name>
    <name evidence="17" type="ORF">SacglDRAFT_01341</name>
</gene>
<keyword evidence="6 12" id="KW-0132">Cell division</keyword>
<dbReference type="STRING" id="928724.SacglDRAFT_01341"/>
<keyword evidence="7 12" id="KW-0697">Rotamase</keyword>
<dbReference type="GO" id="GO:0015031">
    <property type="term" value="P:protein transport"/>
    <property type="evidence" value="ECO:0007669"/>
    <property type="project" value="UniProtKB-UniRule"/>
</dbReference>
<evidence type="ECO:0000256" key="9">
    <source>
        <dbReference type="ARBA" id="ARBA00023235"/>
    </source>
</evidence>
<dbReference type="PIRSF" id="PIRSF003095">
    <property type="entry name" value="Trigger_factor"/>
    <property type="match status" value="1"/>
</dbReference>
<comment type="subcellular location">
    <subcellularLocation>
        <location evidence="12">Cytoplasm</location>
    </subcellularLocation>
    <text evidence="12">About half TF is bound to the ribosome near the polypeptide exit tunnel while the other half is free in the cytoplasm.</text>
</comment>
<dbReference type="GO" id="GO:0005737">
    <property type="term" value="C:cytoplasm"/>
    <property type="evidence" value="ECO:0007669"/>
    <property type="project" value="UniProtKB-SubCell"/>
</dbReference>
<dbReference type="Proteomes" id="UP000005087">
    <property type="component" value="Chromosome"/>
</dbReference>
<dbReference type="FunFam" id="3.10.50.40:FF:000019">
    <property type="entry name" value="Trigger factor"/>
    <property type="match status" value="1"/>
</dbReference>
<dbReference type="EMBL" id="CM001484">
    <property type="protein sequence ID" value="EIE98264.1"/>
    <property type="molecule type" value="Genomic_DNA"/>
</dbReference>
<evidence type="ECO:0000256" key="7">
    <source>
        <dbReference type="ARBA" id="ARBA00023110"/>
    </source>
</evidence>
<dbReference type="HOGENOM" id="CLU_033058_3_0_11"/>
<dbReference type="Pfam" id="PF05697">
    <property type="entry name" value="Trigger_N"/>
    <property type="match status" value="1"/>
</dbReference>
<dbReference type="SUPFAM" id="SSF102735">
    <property type="entry name" value="Trigger factor ribosome-binding domain"/>
    <property type="match status" value="1"/>
</dbReference>
<dbReference type="NCBIfam" id="TIGR00115">
    <property type="entry name" value="tig"/>
    <property type="match status" value="1"/>
</dbReference>
<evidence type="ECO:0000256" key="6">
    <source>
        <dbReference type="ARBA" id="ARBA00022618"/>
    </source>
</evidence>
<accession>I1CZZ0</accession>
<evidence type="ECO:0000256" key="4">
    <source>
        <dbReference type="ARBA" id="ARBA00016902"/>
    </source>
</evidence>
<evidence type="ECO:0000313" key="17">
    <source>
        <dbReference type="EMBL" id="EIE98264.1"/>
    </source>
</evidence>
<dbReference type="HAMAP" id="MF_00303">
    <property type="entry name" value="Trigger_factor_Tig"/>
    <property type="match status" value="1"/>
</dbReference>
<dbReference type="Gene3D" id="3.10.50.40">
    <property type="match status" value="1"/>
</dbReference>
<dbReference type="PANTHER" id="PTHR30560">
    <property type="entry name" value="TRIGGER FACTOR CHAPERONE AND PEPTIDYL-PROLYL CIS/TRANS ISOMERASE"/>
    <property type="match status" value="1"/>
</dbReference>
<evidence type="ECO:0000256" key="5">
    <source>
        <dbReference type="ARBA" id="ARBA00022490"/>
    </source>
</evidence>